<feature type="region of interest" description="Disordered" evidence="11">
    <location>
        <begin position="653"/>
        <end position="703"/>
    </location>
</feature>
<keyword evidence="13" id="KW-1185">Reference proteome</keyword>
<dbReference type="Proteomes" id="UP001451303">
    <property type="component" value="Unassembled WGS sequence"/>
</dbReference>
<protein>
    <recommendedName>
        <fullName evidence="10">Plasma membrane fusion protein PRM1</fullName>
    </recommendedName>
</protein>
<feature type="transmembrane region" description="Helical" evidence="10">
    <location>
        <begin position="335"/>
        <end position="355"/>
    </location>
</feature>
<accession>A0ABR3DET8</accession>
<reference evidence="12 13" key="1">
    <citation type="submission" date="2023-09" db="EMBL/GenBank/DDBJ databases">
        <title>Multi-omics analysis of a traditional fermented food reveals byproduct-associated fungal strains for waste-to-food upcycling.</title>
        <authorList>
            <consortium name="Lawrence Berkeley National Laboratory"/>
            <person name="Rekdal V.M."/>
            <person name="Villalobos-Escobedo J.M."/>
            <person name="Rodriguez-Valeron N."/>
            <person name="Garcia M.O."/>
            <person name="Vasquez D.P."/>
            <person name="Damayanti I."/>
            <person name="Sorensen P.M."/>
            <person name="Baidoo E.E."/>
            <person name="De Carvalho A.C."/>
            <person name="Riley R."/>
            <person name="Lipzen A."/>
            <person name="He G."/>
            <person name="Yan M."/>
            <person name="Haridas S."/>
            <person name="Daum C."/>
            <person name="Yoshinaga Y."/>
            <person name="Ng V."/>
            <person name="Grigoriev I.V."/>
            <person name="Munk R."/>
            <person name="Nuraida L."/>
            <person name="Wijaya C.H."/>
            <person name="Morales P.-C."/>
            <person name="Keasling J.D."/>
        </authorList>
    </citation>
    <scope>NUCLEOTIDE SEQUENCE [LARGE SCALE GENOMIC DNA]</scope>
    <source>
        <strain evidence="12 13">FGSC 2613</strain>
    </source>
</reference>
<feature type="transmembrane region" description="Helical" evidence="10">
    <location>
        <begin position="62"/>
        <end position="85"/>
    </location>
</feature>
<keyword evidence="4 10" id="KW-1003">Cell membrane</keyword>
<comment type="caution">
    <text evidence="10">Lacks conserved residue(s) required for the propagation of feature annotation.</text>
</comment>
<dbReference type="EMBL" id="JAVLET010000004">
    <property type="protein sequence ID" value="KAL0471203.1"/>
    <property type="molecule type" value="Genomic_DNA"/>
</dbReference>
<keyword evidence="5 10" id="KW-0812">Transmembrane</keyword>
<sequence length="765" mass="83023">MVYSEKNGGGIPPVPLSLNTATPWQNVNLHSDQQTEPQLKSHPDTDPRITPYLGLRARLSQLWFNGWTILLILVLIRVIILTVNLKENLGDAKAKALSACTKVEDVGSAMASMPYYMSKGVNVMAAGSMQKAVEAMASVLKMILTGVQAIIMFVINMYIGTFACLVAAFIHGGLHVATAVIEGATKVMNDAISSITKGITDDMKSFQSAIDKARDFINSGIGLISKDIQLPTINIDSHIRDLQGIKINANGVVNGLDVLDQKIPTFDEAKNLTESALAIPFNLVKGKIDTAFSEFTIEPTIFPTAEKQALSFCSNNSFLNDFFESLVTLVYKAKIAFLVVIIILAVLAIFVMGYIEYRDFKRERERAARMDANAFNSQDAIYIASRRWTADGGMRLAKWWTKDTDSKNYLLIRWAFAYATSLPALFVLSLAVTGMLSCLFQWVLLRQIEKRAPELAAQVGDFAGDVVGTLKQVSNNWANSSNAVVANMESDINNDLFGWVREATESVNNTLTVLDDQIDHALVAVFNGTVLLDTARDVVGCLIGRKIDAVQDGLTWVHDHAKVTLPRFDDDIFSAGAAQSMGSDGNLSSFLAKPGAVTTDEINEAVGKVIRSLRNGVIQEALITLGLLLTYVIVVLIGVMGALIGWATPGKTRGEGGQQFGGRPPSFHNHNGFDPALAPSNAMVGNPASPHYQNEKFGGGGGGMHDVASPAYEEVVYAGRVPVGNTRELITRYPSHQRTSSYPTVESPDPMPHGDEKVPGYFTPI</sequence>
<keyword evidence="6 10" id="KW-0184">Conjugation</keyword>
<evidence type="ECO:0000256" key="11">
    <source>
        <dbReference type="SAM" id="MobiDB-lite"/>
    </source>
</evidence>
<dbReference type="PANTHER" id="PTHR31030">
    <property type="entry name" value="PLASMA MEMBRANE FUSION PROTEIN PRM1"/>
    <property type="match status" value="1"/>
</dbReference>
<evidence type="ECO:0000256" key="5">
    <source>
        <dbReference type="ARBA" id="ARBA00022692"/>
    </source>
</evidence>
<dbReference type="InterPro" id="IPR026777">
    <property type="entry name" value="PRM1"/>
</dbReference>
<evidence type="ECO:0000256" key="6">
    <source>
        <dbReference type="ARBA" id="ARBA00022971"/>
    </source>
</evidence>
<keyword evidence="9" id="KW-0325">Glycoprotein</keyword>
<comment type="caution">
    <text evidence="12">The sequence shown here is derived from an EMBL/GenBank/DDBJ whole genome shotgun (WGS) entry which is preliminary data.</text>
</comment>
<organism evidence="12 13">
    <name type="scientific">Neurospora intermedia</name>
    <dbReference type="NCBI Taxonomy" id="5142"/>
    <lineage>
        <taxon>Eukaryota</taxon>
        <taxon>Fungi</taxon>
        <taxon>Dikarya</taxon>
        <taxon>Ascomycota</taxon>
        <taxon>Pezizomycotina</taxon>
        <taxon>Sordariomycetes</taxon>
        <taxon>Sordariomycetidae</taxon>
        <taxon>Sordariales</taxon>
        <taxon>Sordariaceae</taxon>
        <taxon>Neurospora</taxon>
    </lineage>
</organism>
<comment type="function">
    <text evidence="1 10">Involved in cell fusion during mating by stabilizing the plasma membrane fusion event.</text>
</comment>
<evidence type="ECO:0000256" key="8">
    <source>
        <dbReference type="ARBA" id="ARBA00023136"/>
    </source>
</evidence>
<feature type="transmembrane region" description="Helical" evidence="10">
    <location>
        <begin position="621"/>
        <end position="646"/>
    </location>
</feature>
<proteinExistence type="inferred from homology"/>
<dbReference type="PANTHER" id="PTHR31030:SF1">
    <property type="entry name" value="PLASMA MEMBRANE FUSION PROTEIN PRM1"/>
    <property type="match status" value="1"/>
</dbReference>
<evidence type="ECO:0000256" key="2">
    <source>
        <dbReference type="ARBA" id="ARBA00004651"/>
    </source>
</evidence>
<evidence type="ECO:0000313" key="12">
    <source>
        <dbReference type="EMBL" id="KAL0471203.1"/>
    </source>
</evidence>
<gene>
    <name evidence="12" type="ORF">QR685DRAFT_278054</name>
</gene>
<comment type="similarity">
    <text evidence="3 10">Belongs to the PRM1 family.</text>
</comment>
<evidence type="ECO:0000256" key="7">
    <source>
        <dbReference type="ARBA" id="ARBA00022989"/>
    </source>
</evidence>
<evidence type="ECO:0000256" key="1">
    <source>
        <dbReference type="ARBA" id="ARBA00002512"/>
    </source>
</evidence>
<name>A0ABR3DET8_NEUIN</name>
<evidence type="ECO:0000256" key="9">
    <source>
        <dbReference type="ARBA" id="ARBA00023180"/>
    </source>
</evidence>
<evidence type="ECO:0000256" key="3">
    <source>
        <dbReference type="ARBA" id="ARBA00010780"/>
    </source>
</evidence>
<evidence type="ECO:0000256" key="4">
    <source>
        <dbReference type="ARBA" id="ARBA00022475"/>
    </source>
</evidence>
<evidence type="ECO:0000256" key="10">
    <source>
        <dbReference type="RuleBase" id="RU366035"/>
    </source>
</evidence>
<keyword evidence="7 10" id="KW-1133">Transmembrane helix</keyword>
<comment type="subcellular location">
    <subcellularLocation>
        <location evidence="2 10">Cell membrane</location>
        <topology evidence="2 10">Multi-pass membrane protein</topology>
    </subcellularLocation>
</comment>
<feature type="region of interest" description="Disordered" evidence="11">
    <location>
        <begin position="736"/>
        <end position="765"/>
    </location>
</feature>
<evidence type="ECO:0000313" key="13">
    <source>
        <dbReference type="Proteomes" id="UP001451303"/>
    </source>
</evidence>
<feature type="transmembrane region" description="Helical" evidence="10">
    <location>
        <begin position="415"/>
        <end position="445"/>
    </location>
</feature>
<keyword evidence="8 10" id="KW-0472">Membrane</keyword>